<dbReference type="GO" id="GO:0019903">
    <property type="term" value="F:protein phosphatase binding"/>
    <property type="evidence" value="ECO:0007669"/>
    <property type="project" value="TreeGrafter"/>
</dbReference>
<dbReference type="SUPFAM" id="SSF50729">
    <property type="entry name" value="PH domain-like"/>
    <property type="match status" value="1"/>
</dbReference>
<dbReference type="AlphaFoldDB" id="A0A2L2Y6W6"/>
<dbReference type="InterPro" id="IPR016130">
    <property type="entry name" value="Tyr_Pase_AS"/>
</dbReference>
<proteinExistence type="evidence at transcript level"/>
<feature type="region of interest" description="Disordered" evidence="5">
    <location>
        <begin position="894"/>
        <end position="921"/>
    </location>
</feature>
<evidence type="ECO:0000256" key="3">
    <source>
        <dbReference type="PIRSR" id="PIRSR630564-1"/>
    </source>
</evidence>
<dbReference type="GO" id="GO:0052629">
    <property type="term" value="F:phosphatidylinositol-3,5-bisphosphate 3-phosphatase activity"/>
    <property type="evidence" value="ECO:0007669"/>
    <property type="project" value="TreeGrafter"/>
</dbReference>
<keyword evidence="2" id="KW-0443">Lipid metabolism</keyword>
<dbReference type="GO" id="GO:0010506">
    <property type="term" value="P:regulation of autophagy"/>
    <property type="evidence" value="ECO:0007669"/>
    <property type="project" value="TreeGrafter"/>
</dbReference>
<dbReference type="PANTHER" id="PTHR10807">
    <property type="entry name" value="MYOTUBULARIN-RELATED"/>
    <property type="match status" value="1"/>
</dbReference>
<dbReference type="InterPro" id="IPR030564">
    <property type="entry name" value="Myotubularin"/>
</dbReference>
<dbReference type="GO" id="GO:0005737">
    <property type="term" value="C:cytoplasm"/>
    <property type="evidence" value="ECO:0007669"/>
    <property type="project" value="TreeGrafter"/>
</dbReference>
<accession>A0A2L2Y6W6</accession>
<dbReference type="PANTHER" id="PTHR10807:SF75">
    <property type="entry name" value="PHOSPHATIDYLINOSITOL-3-PHOSPHATE PHOSPHATASE"/>
    <property type="match status" value="1"/>
</dbReference>
<dbReference type="OrthoDB" id="271628at2759"/>
<dbReference type="InterPro" id="IPR029021">
    <property type="entry name" value="Prot-tyrosine_phosphatase-like"/>
</dbReference>
<dbReference type="InterPro" id="IPR003595">
    <property type="entry name" value="Tyr_Pase_cat"/>
</dbReference>
<dbReference type="EMBL" id="IAAA01014810">
    <property type="protein sequence ID" value="LAA03891.1"/>
    <property type="molecule type" value="mRNA"/>
</dbReference>
<dbReference type="GO" id="GO:0046856">
    <property type="term" value="P:phosphatidylinositol dephosphorylation"/>
    <property type="evidence" value="ECO:0007669"/>
    <property type="project" value="TreeGrafter"/>
</dbReference>
<evidence type="ECO:0000259" key="6">
    <source>
        <dbReference type="PROSITE" id="PS51339"/>
    </source>
</evidence>
<organism evidence="7">
    <name type="scientific">Parasteatoda tepidariorum</name>
    <name type="common">Common house spider</name>
    <name type="synonym">Achaearanea tepidariorum</name>
    <dbReference type="NCBI Taxonomy" id="114398"/>
    <lineage>
        <taxon>Eukaryota</taxon>
        <taxon>Metazoa</taxon>
        <taxon>Ecdysozoa</taxon>
        <taxon>Arthropoda</taxon>
        <taxon>Chelicerata</taxon>
        <taxon>Arachnida</taxon>
        <taxon>Araneae</taxon>
        <taxon>Araneomorphae</taxon>
        <taxon>Entelegynae</taxon>
        <taxon>Araneoidea</taxon>
        <taxon>Theridiidae</taxon>
        <taxon>Parasteatoda</taxon>
    </lineage>
</organism>
<dbReference type="Pfam" id="PF06602">
    <property type="entry name" value="Myotub-related"/>
    <property type="match status" value="1"/>
</dbReference>
<dbReference type="EMBL" id="IAAA01014811">
    <property type="protein sequence ID" value="LAA03896.1"/>
    <property type="molecule type" value="mRNA"/>
</dbReference>
<reference evidence="7" key="1">
    <citation type="journal article" date="2016" name="Mol. Ecol. Resour.">
        <title>Evaluation of the impact of RNA preservation methods of spiders for de novo transcriptome assembly.</title>
        <authorList>
            <person name="Kono N."/>
            <person name="Nakamura H."/>
            <person name="Ito Y."/>
            <person name="Tomita M."/>
            <person name="Arakawa K."/>
        </authorList>
    </citation>
    <scope>NUCLEOTIDE SEQUENCE</scope>
    <source>
        <tissue evidence="7">Whole body</tissue>
    </source>
</reference>
<name>A0A2L2Y6W6_PARTP</name>
<dbReference type="SMART" id="SM00404">
    <property type="entry name" value="PTPc_motif"/>
    <property type="match status" value="1"/>
</dbReference>
<evidence type="ECO:0000313" key="7">
    <source>
        <dbReference type="EMBL" id="LAA03891.1"/>
    </source>
</evidence>
<dbReference type="GO" id="GO:0016020">
    <property type="term" value="C:membrane"/>
    <property type="evidence" value="ECO:0007669"/>
    <property type="project" value="TreeGrafter"/>
</dbReference>
<dbReference type="PROSITE" id="PS51339">
    <property type="entry name" value="PPASE_MYOTUBULARIN"/>
    <property type="match status" value="1"/>
</dbReference>
<dbReference type="PROSITE" id="PS00383">
    <property type="entry name" value="TYR_PHOSPHATASE_1"/>
    <property type="match status" value="1"/>
</dbReference>
<protein>
    <submittedName>
        <fullName evidence="7">Myotubularin-related protein 3</fullName>
    </submittedName>
</protein>
<dbReference type="SUPFAM" id="SSF52799">
    <property type="entry name" value="(Phosphotyrosine protein) phosphatases II"/>
    <property type="match status" value="1"/>
</dbReference>
<dbReference type="InterPro" id="IPR010569">
    <property type="entry name" value="Myotubularin-like_Pase_dom"/>
</dbReference>
<sequence>MDEASLEIVNAGEMYPKQAFVSDDGICTTSFPLLSGENPLFRGRTSEGVIVVTNYRLYHPEGTYVNIPLGLIDYVECREIFYLYICCKDARTFRCIFDNTDETQKWLKRIQNCIKLPEILDHCFALRFLTWTSEEQKDSIVSQAHNNSWALLDSKDSSVEDITSEAERMGFDLKSVWKISKVNEDYQFCPSYPRYIIVPSLINDDDLKDLASFRYSRRVPAVVWRHQQNGCVIARSSQPKMGILSWRNANDEKLIEAISVACVMDPGYNIKLDSPDETFLRRDIESDMSIFCGQDQEKKALQKKLLIIDARSYAAAMTNREKGGGYECDGYYSNCEIQYMGLANIHTIRNSFACLRALCALSDDQNWLSSLENTKWLHHISGLLRAALLVVNAVDVEERPVLVHCSDGWDRTPQIVALAEIMLDPYYRTKKGFQVLVEREWLEFGHKFGDRCGHPDGTDDRNERSPVFLQWLDCIYQLLQQFQCHFEFNEQYLARLAIHTYSCLFGTFLCNTDESRRRTYSVPLRTFSIWPVLNEKSQFHNYLYSHSNEILRPSYQIRSLSFWNDVYLPNCSANLGKSTILPVEEPPPLIENVEKTNLVKTKSCDNIHSSEHSQILHRRNSDPSLVENTFPEPPLLYPKVPDFNEGDVSTCSSSQKVMNGIISNSESENENSLVEKGGDQLDSRTNFKEMASSSNLVLQKPGINGSTDTLVSESGVLVSELSKSENKDRPGVSSDFKQVSSVGTDTSDLSLSIEDILQSITLNGNYMDSRLPNWFQNVIGAYICSKRNGSTNSCSCSYTTPNHSRTPSSGFPATPCDDPSEMPNLKKDIVCQTMDFDGLNLVPNFVQERIKKLILHYKNKVGNLHMELSAARCEFLQHICHYYQSKEGRCLDGDEAPSLADSASSGDPLPESNGSESSWDMLWSPDHAAANVTVKM</sequence>
<feature type="binding site" evidence="4">
    <location>
        <begin position="405"/>
        <end position="411"/>
    </location>
    <ligand>
        <name>substrate</name>
    </ligand>
</feature>
<feature type="binding site" evidence="4">
    <location>
        <begin position="344"/>
        <end position="345"/>
    </location>
    <ligand>
        <name>substrate</name>
    </ligand>
</feature>
<dbReference type="EMBL" id="IAAA01014812">
    <property type="protein sequence ID" value="LAA03900.1"/>
    <property type="molecule type" value="mRNA"/>
</dbReference>
<evidence type="ECO:0000256" key="1">
    <source>
        <dbReference type="ARBA" id="ARBA00007471"/>
    </source>
</evidence>
<dbReference type="GO" id="GO:0004438">
    <property type="term" value="F:phosphatidylinositol-3-phosphate phosphatase activity"/>
    <property type="evidence" value="ECO:0007669"/>
    <property type="project" value="TreeGrafter"/>
</dbReference>
<evidence type="ECO:0000256" key="5">
    <source>
        <dbReference type="SAM" id="MobiDB-lite"/>
    </source>
</evidence>
<feature type="domain" description="Myotubularin phosphatase" evidence="6">
    <location>
        <begin position="156"/>
        <end position="567"/>
    </location>
</feature>
<feature type="binding site" evidence="4">
    <location>
        <begin position="319"/>
        <end position="322"/>
    </location>
    <ligand>
        <name>substrate</name>
    </ligand>
</feature>
<comment type="similarity">
    <text evidence="1">Belongs to the protein-tyrosine phosphatase family. Non-receptor class myotubularin subfamily.</text>
</comment>
<evidence type="ECO:0000256" key="2">
    <source>
        <dbReference type="ARBA" id="ARBA00023098"/>
    </source>
</evidence>
<feature type="active site" description="Phosphocysteine intermediate" evidence="3">
    <location>
        <position position="405"/>
    </location>
</feature>
<evidence type="ECO:0000256" key="4">
    <source>
        <dbReference type="PIRSR" id="PIRSR630564-2"/>
    </source>
</evidence>